<feature type="compositionally biased region" description="Polar residues" evidence="1">
    <location>
        <begin position="63"/>
        <end position="74"/>
    </location>
</feature>
<gene>
    <name evidence="3" type="ORF">Golob_015866</name>
</gene>
<keyword evidence="2" id="KW-0732">Signal</keyword>
<dbReference type="AlphaFoldDB" id="A0A7J8M2K6"/>
<dbReference type="PANTHER" id="PTHR35301:SF1">
    <property type="entry name" value="CLAVATA3_ESR (CLE)-RELATED PROTEIN 41-RELATED"/>
    <property type="match status" value="1"/>
</dbReference>
<feature type="signal peptide" evidence="2">
    <location>
        <begin position="1"/>
        <end position="36"/>
    </location>
</feature>
<feature type="chain" id="PRO_5029689674" evidence="2">
    <location>
        <begin position="37"/>
        <end position="109"/>
    </location>
</feature>
<dbReference type="Proteomes" id="UP000593572">
    <property type="component" value="Unassembled WGS sequence"/>
</dbReference>
<feature type="compositionally biased region" description="Low complexity" evidence="1">
    <location>
        <begin position="53"/>
        <end position="62"/>
    </location>
</feature>
<organism evidence="3 4">
    <name type="scientific">Gossypium lobatum</name>
    <dbReference type="NCBI Taxonomy" id="34289"/>
    <lineage>
        <taxon>Eukaryota</taxon>
        <taxon>Viridiplantae</taxon>
        <taxon>Streptophyta</taxon>
        <taxon>Embryophyta</taxon>
        <taxon>Tracheophyta</taxon>
        <taxon>Spermatophyta</taxon>
        <taxon>Magnoliopsida</taxon>
        <taxon>eudicotyledons</taxon>
        <taxon>Gunneridae</taxon>
        <taxon>Pentapetalae</taxon>
        <taxon>rosids</taxon>
        <taxon>malvids</taxon>
        <taxon>Malvales</taxon>
        <taxon>Malvaceae</taxon>
        <taxon>Malvoideae</taxon>
        <taxon>Gossypium</taxon>
    </lineage>
</organism>
<protein>
    <submittedName>
        <fullName evidence="3">Uncharacterized protein</fullName>
    </submittedName>
</protein>
<name>A0A7J8M2K6_9ROSI</name>
<dbReference type="GO" id="GO:0033612">
    <property type="term" value="F:receptor serine/threonine kinase binding"/>
    <property type="evidence" value="ECO:0007669"/>
    <property type="project" value="InterPro"/>
</dbReference>
<dbReference type="InterPro" id="IPR037495">
    <property type="entry name" value="CLE41/42/44"/>
</dbReference>
<keyword evidence="4" id="KW-1185">Reference proteome</keyword>
<feature type="region of interest" description="Disordered" evidence="1">
    <location>
        <begin position="51"/>
        <end position="109"/>
    </location>
</feature>
<dbReference type="PANTHER" id="PTHR35301">
    <property type="entry name" value="CLAVATA3/ESR (CLE)-RELATED PROTEIN 41-RELATED"/>
    <property type="match status" value="1"/>
</dbReference>
<accession>A0A7J8M2K6</accession>
<dbReference type="GO" id="GO:0048046">
    <property type="term" value="C:apoplast"/>
    <property type="evidence" value="ECO:0007669"/>
    <property type="project" value="TreeGrafter"/>
</dbReference>
<reference evidence="3 4" key="1">
    <citation type="journal article" date="2019" name="Genome Biol. Evol.">
        <title>Insights into the evolution of the New World diploid cottons (Gossypium, subgenus Houzingenia) based on genome sequencing.</title>
        <authorList>
            <person name="Grover C.E."/>
            <person name="Arick M.A. 2nd"/>
            <person name="Thrash A."/>
            <person name="Conover J.L."/>
            <person name="Sanders W.S."/>
            <person name="Peterson D.G."/>
            <person name="Frelichowski J.E."/>
            <person name="Scheffler J.A."/>
            <person name="Scheffler B.E."/>
            <person name="Wendel J.F."/>
        </authorList>
    </citation>
    <scope>NUCLEOTIDE SEQUENCE [LARGE SCALE GENOMIC DNA]</scope>
    <source>
        <strain evidence="3">157</strain>
        <tissue evidence="3">Leaf</tissue>
    </source>
</reference>
<evidence type="ECO:0000256" key="1">
    <source>
        <dbReference type="SAM" id="MobiDB-lite"/>
    </source>
</evidence>
<evidence type="ECO:0000256" key="2">
    <source>
        <dbReference type="SAM" id="SignalP"/>
    </source>
</evidence>
<proteinExistence type="predicted"/>
<dbReference type="GO" id="GO:0010089">
    <property type="term" value="P:xylem development"/>
    <property type="evidence" value="ECO:0007669"/>
    <property type="project" value="InterPro"/>
</dbReference>
<evidence type="ECO:0000313" key="3">
    <source>
        <dbReference type="EMBL" id="MBA0558873.1"/>
    </source>
</evidence>
<dbReference type="EMBL" id="JABEZX010000006">
    <property type="protein sequence ID" value="MBA0558873.1"/>
    <property type="molecule type" value="Genomic_DNA"/>
</dbReference>
<sequence length="109" mass="11354">MAAASNKTFTPQSNSTNTHFTLFFILLLLLVSPVFASRPPPACPASCYDQLFSSSSSSSSSSPTSAQKPASNSHPFPAPTTAAAEGSPRDRRFKGAAHEVPSGPNPESN</sequence>
<evidence type="ECO:0000313" key="4">
    <source>
        <dbReference type="Proteomes" id="UP000593572"/>
    </source>
</evidence>
<comment type="caution">
    <text evidence="3">The sequence shown here is derived from an EMBL/GenBank/DDBJ whole genome shotgun (WGS) entry which is preliminary data.</text>
</comment>